<name>A0A8S3VSD6_MYTED</name>
<protein>
    <submittedName>
        <fullName evidence="1">Uncharacterized protein</fullName>
    </submittedName>
</protein>
<organism evidence="1 2">
    <name type="scientific">Mytilus edulis</name>
    <name type="common">Blue mussel</name>
    <dbReference type="NCBI Taxonomy" id="6550"/>
    <lineage>
        <taxon>Eukaryota</taxon>
        <taxon>Metazoa</taxon>
        <taxon>Spiralia</taxon>
        <taxon>Lophotrochozoa</taxon>
        <taxon>Mollusca</taxon>
        <taxon>Bivalvia</taxon>
        <taxon>Autobranchia</taxon>
        <taxon>Pteriomorphia</taxon>
        <taxon>Mytilida</taxon>
        <taxon>Mytiloidea</taxon>
        <taxon>Mytilidae</taxon>
        <taxon>Mytilinae</taxon>
        <taxon>Mytilus</taxon>
    </lineage>
</organism>
<keyword evidence="2" id="KW-1185">Reference proteome</keyword>
<dbReference type="AlphaFoldDB" id="A0A8S3VSD6"/>
<dbReference type="PANTHER" id="PTHR47018">
    <property type="entry name" value="CXC DOMAIN-CONTAINING PROTEIN-RELATED"/>
    <property type="match status" value="1"/>
</dbReference>
<dbReference type="EMBL" id="CAJPWZ010003331">
    <property type="protein sequence ID" value="CAG2257814.1"/>
    <property type="molecule type" value="Genomic_DNA"/>
</dbReference>
<evidence type="ECO:0000313" key="2">
    <source>
        <dbReference type="Proteomes" id="UP000683360"/>
    </source>
</evidence>
<gene>
    <name evidence="1" type="ORF">MEDL_69001</name>
</gene>
<accession>A0A8S3VSD6</accession>
<sequence>MVIHAETRKRDLVDKLYNLGLSISYDRVMNISTAMGNSICEMFKDDDVVCPAKLRCDVFTTAAVDNIDHNPSSTSAKGSLHGTAISLFQHPSQDNYGTVRAMTSISENVKRDTIKPLPERYSVVPPVVLPKEPTAIPSVDSLLFSECGFFSGAQQLEYRNLKVKSTAIKGLTLPDTQGKPYLCKYPKVIFGDELHTKKKS</sequence>
<reference evidence="1" key="1">
    <citation type="submission" date="2021-03" db="EMBL/GenBank/DDBJ databases">
        <authorList>
            <person name="Bekaert M."/>
        </authorList>
    </citation>
    <scope>NUCLEOTIDE SEQUENCE</scope>
</reference>
<dbReference type="Proteomes" id="UP000683360">
    <property type="component" value="Unassembled WGS sequence"/>
</dbReference>
<dbReference type="OrthoDB" id="6152410at2759"/>
<evidence type="ECO:0000313" key="1">
    <source>
        <dbReference type="EMBL" id="CAG2257814.1"/>
    </source>
</evidence>
<comment type="caution">
    <text evidence="1">The sequence shown here is derived from an EMBL/GenBank/DDBJ whole genome shotgun (WGS) entry which is preliminary data.</text>
</comment>
<proteinExistence type="predicted"/>